<feature type="domain" description="DUF11" evidence="2">
    <location>
        <begin position="336"/>
        <end position="446"/>
    </location>
</feature>
<keyword evidence="4" id="KW-1185">Reference proteome</keyword>
<feature type="region of interest" description="Disordered" evidence="1">
    <location>
        <begin position="580"/>
        <end position="625"/>
    </location>
</feature>
<protein>
    <recommendedName>
        <fullName evidence="2">DUF11 domain-containing protein</fullName>
    </recommendedName>
</protein>
<dbReference type="InterPro" id="IPR047589">
    <property type="entry name" value="DUF11_rpt"/>
</dbReference>
<evidence type="ECO:0000256" key="1">
    <source>
        <dbReference type="SAM" id="MobiDB-lite"/>
    </source>
</evidence>
<organism evidence="3 4">
    <name type="scientific">Parerythrobacter lacustris</name>
    <dbReference type="NCBI Taxonomy" id="2969984"/>
    <lineage>
        <taxon>Bacteria</taxon>
        <taxon>Pseudomonadati</taxon>
        <taxon>Pseudomonadota</taxon>
        <taxon>Alphaproteobacteria</taxon>
        <taxon>Sphingomonadales</taxon>
        <taxon>Erythrobacteraceae</taxon>
        <taxon>Parerythrobacter</taxon>
    </lineage>
</organism>
<name>A0ABT1XNY3_9SPHN</name>
<dbReference type="NCBIfam" id="TIGR01451">
    <property type="entry name" value="B_ant_repeat"/>
    <property type="match status" value="1"/>
</dbReference>
<gene>
    <name evidence="3" type="ORF">NSO95_03250</name>
</gene>
<dbReference type="InterPro" id="IPR013784">
    <property type="entry name" value="Carb-bd-like_fold"/>
</dbReference>
<dbReference type="RefSeq" id="WP_257594718.1">
    <property type="nucleotide sequence ID" value="NZ_JANKHH010000002.1"/>
</dbReference>
<evidence type="ECO:0000313" key="4">
    <source>
        <dbReference type="Proteomes" id="UP001206067"/>
    </source>
</evidence>
<comment type="caution">
    <text evidence="3">The sequence shown here is derived from an EMBL/GenBank/DDBJ whole genome shotgun (WGS) entry which is preliminary data.</text>
</comment>
<feature type="compositionally biased region" description="Low complexity" evidence="1">
    <location>
        <begin position="599"/>
        <end position="610"/>
    </location>
</feature>
<dbReference type="Proteomes" id="UP001206067">
    <property type="component" value="Unassembled WGS sequence"/>
</dbReference>
<evidence type="ECO:0000259" key="2">
    <source>
        <dbReference type="Pfam" id="PF01345"/>
    </source>
</evidence>
<dbReference type="SUPFAM" id="SSF49452">
    <property type="entry name" value="Starch-binding domain-like"/>
    <property type="match status" value="1"/>
</dbReference>
<dbReference type="Pfam" id="PF01345">
    <property type="entry name" value="DUF11"/>
    <property type="match status" value="1"/>
</dbReference>
<proteinExistence type="predicted"/>
<evidence type="ECO:0000313" key="3">
    <source>
        <dbReference type="EMBL" id="MCR2832949.1"/>
    </source>
</evidence>
<dbReference type="EMBL" id="JANKHH010000002">
    <property type="protein sequence ID" value="MCR2832949.1"/>
    <property type="molecule type" value="Genomic_DNA"/>
</dbReference>
<reference evidence="3 4" key="1">
    <citation type="submission" date="2022-08" db="EMBL/GenBank/DDBJ databases">
        <title>Polyphasic taxonomy analysis of Qipengyuania sp.RS5-5.</title>
        <authorList>
            <person name="Xamxidin M."/>
            <person name="Wu M."/>
        </authorList>
    </citation>
    <scope>NUCLEOTIDE SEQUENCE [LARGE SCALE GENOMIC DNA]</scope>
    <source>
        <strain evidence="3 4">RS5-5</strain>
    </source>
</reference>
<accession>A0ABT1XNY3</accession>
<sequence>MLLPFVVPGAASAQTITNIAEARWTFQGTEFATASNTVTLQVAESPPEIRTFRPSPGSGSDISYSPTRCGNQSITATGASAGQVVTSVTETSVLTAGQTLIFQIRAAAANLDPGAVDQLSVIVETSAGDREELVIFETGPDSGVFVGAIPTVRMPPMPTTSDCRLSIADGQTIGISALQPGGTATIVHADVEVLADPFGVVFDSETGEPVSGAVVSLVNAATGQPATVFAEDGVTSWPSTVISGQSITDGAGNAYLMGAGEYWFPLTALGTYRLTIQPPTPYTAPSIVQPPQLATLTRPDGRPFIIVDGSYGGTFQLSDPTPVQIDIPLDRPSLAVSLSKTASRASAQPGDVVFYSITVRNQDAGRVKRGVTVADSPSRWLRLRTDSVRIDGVADPAAVSTSPDGSLLTFSLGDIAGGQSKRVTYAMVVRADAPPGQAVNRADATDSLGRMATASASVAIERETIAGRMTIIGRVTAGACSLTEPRIGIPGVRVMMEDGSFAVTDADGRYHFEGVVPGTHVVQASRMTLPEGGEFVDCHRSTRSAGSAISRFVTGQGGSLAVADFHATVSEAYLAELSAQKPGDAAEAPQDAEARTDAPSEASAPAPDTDWLALGDGPDGWLTPEIGPNPRAPAIRVAIRHRKGQTIALRVDGKPVDPLAFDGTRSSEKGKYAVSMWRGVPLVNERTVLSADIINSFGEINETITREVFFTTTPAKVELVESKSNLVADGKTRPVVAIRVLDRNNRPLREGVSGDFTLGAPYQSAEQLKRQQLNQLTGLGTSSARWVIEGDEGIALIELAPTMVSGSLRLDFRFDDGEIARQQELEAWIVPGDIEWTVIGLAEGSVGARTVADNMERSGRFDSDLGDNARVALYAKGRVLGKYLVTLAYDSAKQRDDQRVLGALDPDAYYTVFADGSSRRFDAASREKLYVRIETATFYALYGDFETGFDQTRLARYNRTATGVKAEGRFGAVHAEGFAAEIATRFRRDEIQGQGITGPYRLGSRAIVANSEKVTLEVRDRFRSELVVSSTQLTRFIDYDIDLLSGTITFKQPILSRDFDLNPQFIVIDYEIDTLAGGEWNAGLRADWTDRSGRIRIGATAISDKGEGARTDMGAVDLRAKLGNSTEIRAELALSRSEGETANGWLVEAQHQTGKLDVLAYARSLDADYGVGQQNGAELGRRKFGVDARVKLDEHLSILASTWQDDSLTDDARRRAAQVQLGYTSKNTDLRVGLAHFNDRLPDGSRNTSTVIEGGATQRLFDNKLELSASTSLALDDAESVDLPERHQFGMRYAISPNVRLVGLYEIANGENIDARTLRGGVEVTPWSGAKVVSALGKQRIDENGDRSFAAFGLSQSLQVSPSLTLDMTVDGSRTIGGGGPVGDIVNPAQPVSSGGHLGQDGTLFEDFTAVTLGAAWRKDRWSATARGEYRDGEFADRKGFTFGAIRQLGEGSVVGSGFTWTKANGENSASTEILDAAIAFAHRPDDSEFALLGKLEFRSDIVTNAVAGETGPSGRTALLIDGDAKSQRLIASLSTNWSPRGIDDDGNQYRRDEYGLFVGARYNFDRFEGFDLSGTSLLAGGEARIGIGEKFEIGVIGTVRANLEDDVTSYSYGPQIGFTPAKGVLLTVGYNIEGFHDEDFSASRNTDDGIYASVRLKFDADSFRFLGLGR</sequence>
<dbReference type="InterPro" id="IPR001434">
    <property type="entry name" value="OmcB-like_DUF11"/>
</dbReference>